<feature type="transmembrane region" description="Helical" evidence="1">
    <location>
        <begin position="51"/>
        <end position="72"/>
    </location>
</feature>
<accession>A0A9P4JNW6</accession>
<evidence type="ECO:0000256" key="1">
    <source>
        <dbReference type="SAM" id="Phobius"/>
    </source>
</evidence>
<reference evidence="2" key="1">
    <citation type="journal article" date="2020" name="Stud. Mycol.">
        <title>101 Dothideomycetes genomes: a test case for predicting lifestyles and emergence of pathogens.</title>
        <authorList>
            <person name="Haridas S."/>
            <person name="Albert R."/>
            <person name="Binder M."/>
            <person name="Bloem J."/>
            <person name="Labutti K."/>
            <person name="Salamov A."/>
            <person name="Andreopoulos B."/>
            <person name="Baker S."/>
            <person name="Barry K."/>
            <person name="Bills G."/>
            <person name="Bluhm B."/>
            <person name="Cannon C."/>
            <person name="Castanera R."/>
            <person name="Culley D."/>
            <person name="Daum C."/>
            <person name="Ezra D."/>
            <person name="Gonzalez J."/>
            <person name="Henrissat B."/>
            <person name="Kuo A."/>
            <person name="Liang C."/>
            <person name="Lipzen A."/>
            <person name="Lutzoni F."/>
            <person name="Magnuson J."/>
            <person name="Mondo S."/>
            <person name="Nolan M."/>
            <person name="Ohm R."/>
            <person name="Pangilinan J."/>
            <person name="Park H.-J."/>
            <person name="Ramirez L."/>
            <person name="Alfaro M."/>
            <person name="Sun H."/>
            <person name="Tritt A."/>
            <person name="Yoshinaga Y."/>
            <person name="Zwiers L.-H."/>
            <person name="Turgeon B."/>
            <person name="Goodwin S."/>
            <person name="Spatafora J."/>
            <person name="Crous P."/>
            <person name="Grigoriev I."/>
        </authorList>
    </citation>
    <scope>NUCLEOTIDE SEQUENCE</scope>
    <source>
        <strain evidence="2">ATCC 74209</strain>
    </source>
</reference>
<evidence type="ECO:0000313" key="3">
    <source>
        <dbReference type="Proteomes" id="UP000799536"/>
    </source>
</evidence>
<keyword evidence="1" id="KW-0812">Transmembrane</keyword>
<evidence type="ECO:0000313" key="2">
    <source>
        <dbReference type="EMBL" id="KAF2200307.1"/>
    </source>
</evidence>
<comment type="caution">
    <text evidence="2">The sequence shown here is derived from an EMBL/GenBank/DDBJ whole genome shotgun (WGS) entry which is preliminary data.</text>
</comment>
<keyword evidence="1" id="KW-0472">Membrane</keyword>
<sequence length="79" mass="8116">MKCQSNSSNSSDGYGTVSDFGGHDSKDGISFGPYGVYDYAEQFRAPAASTAATGLSSVCFLGAAGMCLFSVVSHSTRSI</sequence>
<protein>
    <submittedName>
        <fullName evidence="2">Uncharacterized protein</fullName>
    </submittedName>
</protein>
<dbReference type="Proteomes" id="UP000799536">
    <property type="component" value="Unassembled WGS sequence"/>
</dbReference>
<gene>
    <name evidence="2" type="ORF">GQ43DRAFT_79932</name>
</gene>
<name>A0A9P4JNW6_9PLEO</name>
<keyword evidence="1" id="KW-1133">Transmembrane helix</keyword>
<keyword evidence="3" id="KW-1185">Reference proteome</keyword>
<dbReference type="EMBL" id="ML994029">
    <property type="protein sequence ID" value="KAF2200307.1"/>
    <property type="molecule type" value="Genomic_DNA"/>
</dbReference>
<organism evidence="2 3">
    <name type="scientific">Delitschia confertaspora ATCC 74209</name>
    <dbReference type="NCBI Taxonomy" id="1513339"/>
    <lineage>
        <taxon>Eukaryota</taxon>
        <taxon>Fungi</taxon>
        <taxon>Dikarya</taxon>
        <taxon>Ascomycota</taxon>
        <taxon>Pezizomycotina</taxon>
        <taxon>Dothideomycetes</taxon>
        <taxon>Pleosporomycetidae</taxon>
        <taxon>Pleosporales</taxon>
        <taxon>Delitschiaceae</taxon>
        <taxon>Delitschia</taxon>
    </lineage>
</organism>
<proteinExistence type="predicted"/>
<dbReference type="AlphaFoldDB" id="A0A9P4JNW6"/>